<keyword evidence="4 6" id="KW-1133">Transmembrane helix</keyword>
<feature type="transmembrane region" description="Helical" evidence="6">
    <location>
        <begin position="285"/>
        <end position="304"/>
    </location>
</feature>
<proteinExistence type="predicted"/>
<accession>A0A8T4H0C7</accession>
<dbReference type="InterPro" id="IPR003706">
    <property type="entry name" value="CstA_N"/>
</dbReference>
<reference evidence="8" key="1">
    <citation type="submission" date="2021-03" db="EMBL/GenBank/DDBJ databases">
        <title>Genomic Encyclopedia of Type Strains, Phase IV (KMG-IV): sequencing the most valuable type-strain genomes for metagenomic binning, comparative biology and taxonomic classification.</title>
        <authorList>
            <person name="Goeker M."/>
        </authorList>
    </citation>
    <scope>NUCLEOTIDE SEQUENCE</scope>
    <source>
        <strain evidence="8">DSM 26232</strain>
    </source>
</reference>
<comment type="caution">
    <text evidence="8">The sequence shown here is derived from an EMBL/GenBank/DDBJ whole genome shotgun (WGS) entry which is preliminary data.</text>
</comment>
<dbReference type="GO" id="GO:0005886">
    <property type="term" value="C:plasma membrane"/>
    <property type="evidence" value="ECO:0007669"/>
    <property type="project" value="UniProtKB-SubCell"/>
</dbReference>
<dbReference type="PANTHER" id="PTHR30252:SF0">
    <property type="entry name" value="PEPTIDE TRANSPORTER CSTA"/>
    <property type="match status" value="1"/>
</dbReference>
<evidence type="ECO:0000256" key="5">
    <source>
        <dbReference type="ARBA" id="ARBA00023136"/>
    </source>
</evidence>
<dbReference type="OrthoDB" id="77715at2157"/>
<feature type="transmembrane region" description="Helical" evidence="6">
    <location>
        <begin position="371"/>
        <end position="397"/>
    </location>
</feature>
<name>A0A8T4H0C7_9EURY</name>
<keyword evidence="3 6" id="KW-0812">Transmembrane</keyword>
<feature type="transmembrane region" description="Helical" evidence="6">
    <location>
        <begin position="417"/>
        <end position="444"/>
    </location>
</feature>
<feature type="domain" description="CstA N-terminal" evidence="7">
    <location>
        <begin position="5"/>
        <end position="391"/>
    </location>
</feature>
<feature type="transmembrane region" description="Helical" evidence="6">
    <location>
        <begin position="253"/>
        <end position="273"/>
    </location>
</feature>
<sequence length="625" mass="64972">MTQIIWIVAAVFITFSVGYVGYSKYLSQFVDLDDERDTPAHKYEDGQEYVPSKKPVLLGHHFSSIAGGAPIVGPITAGAIWGWAPALAWIAIGNPLMGAVHDFVSLSGSMRHEGKSIGYIIGEYVGERGKNLLLWFAFLTIILVVAVFALVVGIVLNAFPSAATASFVYIALAVAFGVYLYQLDAPFIPGTIVFVAGVFGGVWFGINNPVALFPAIEAGTYPEGTIILLGFLGDGAWLPGAVMESSAILTPNVAGWIPVILIYAAVASALPVWTLLQPRDYLSSFLLYAGVGGALVAIIVGTVFSTSAEPLVVDSSIAAFEGFLGVESRAPFPLFPMLFVTIACGTISGFHSLVSSGTTAKQLNQESDARLIGYGGMLGEGLLASVALSTLAVAGFASDAAGGGIGGALPNFASGGGVILTSLGIPAAYGAPFMALVLVSFLLTSTDTAARLGRYMMEEIIGTPGSGTDTGLSGDFTSFARGRYTNPIIQCGIGYVLVISGEWATLWTLFGGANQLLAALALLTATVWLANWDDSKQLVSTGIPMALMVSITVLGLSWVAFKEQLYDQLIMGGASGLGAQISASVRIVLALVLIYLALSLVKIGYENISTVRGGGGQPAAEPSDD</sequence>
<feature type="transmembrane region" description="Helical" evidence="6">
    <location>
        <begin position="132"/>
        <end position="156"/>
    </location>
</feature>
<feature type="transmembrane region" description="Helical" evidence="6">
    <location>
        <begin position="581"/>
        <end position="601"/>
    </location>
</feature>
<evidence type="ECO:0000259" key="7">
    <source>
        <dbReference type="Pfam" id="PF02554"/>
    </source>
</evidence>
<evidence type="ECO:0000256" key="6">
    <source>
        <dbReference type="SAM" id="Phobius"/>
    </source>
</evidence>
<dbReference type="GO" id="GO:0009267">
    <property type="term" value="P:cellular response to starvation"/>
    <property type="evidence" value="ECO:0007669"/>
    <property type="project" value="InterPro"/>
</dbReference>
<dbReference type="Proteomes" id="UP000823736">
    <property type="component" value="Unassembled WGS sequence"/>
</dbReference>
<dbReference type="EMBL" id="JAGGLC010000002">
    <property type="protein sequence ID" value="MBP1986798.1"/>
    <property type="molecule type" value="Genomic_DNA"/>
</dbReference>
<feature type="transmembrane region" description="Helical" evidence="6">
    <location>
        <begin position="187"/>
        <end position="206"/>
    </location>
</feature>
<feature type="transmembrane region" description="Helical" evidence="6">
    <location>
        <begin position="512"/>
        <end position="530"/>
    </location>
</feature>
<feature type="transmembrane region" description="Helical" evidence="6">
    <location>
        <begin position="542"/>
        <end position="561"/>
    </location>
</feature>
<evidence type="ECO:0000256" key="2">
    <source>
        <dbReference type="ARBA" id="ARBA00022475"/>
    </source>
</evidence>
<feature type="transmembrane region" description="Helical" evidence="6">
    <location>
        <begin position="330"/>
        <end position="350"/>
    </location>
</feature>
<comment type="subcellular location">
    <subcellularLocation>
        <location evidence="1">Cell membrane</location>
        <topology evidence="1">Multi-pass membrane protein</topology>
    </subcellularLocation>
</comment>
<dbReference type="Pfam" id="PF02554">
    <property type="entry name" value="CstA"/>
    <property type="match status" value="2"/>
</dbReference>
<dbReference type="PANTHER" id="PTHR30252">
    <property type="entry name" value="INNER MEMBRANE PEPTIDE TRANSPORTER"/>
    <property type="match status" value="1"/>
</dbReference>
<keyword evidence="5 6" id="KW-0472">Membrane</keyword>
<keyword evidence="2" id="KW-1003">Cell membrane</keyword>
<evidence type="ECO:0000313" key="9">
    <source>
        <dbReference type="Proteomes" id="UP000823736"/>
    </source>
</evidence>
<evidence type="ECO:0000313" key="8">
    <source>
        <dbReference type="EMBL" id="MBP1986798.1"/>
    </source>
</evidence>
<keyword evidence="9" id="KW-1185">Reference proteome</keyword>
<dbReference type="AlphaFoldDB" id="A0A8T4H0C7"/>
<organism evidence="8 9">
    <name type="scientific">Halolamina salifodinae</name>
    <dbReference type="NCBI Taxonomy" id="1202767"/>
    <lineage>
        <taxon>Archaea</taxon>
        <taxon>Methanobacteriati</taxon>
        <taxon>Methanobacteriota</taxon>
        <taxon>Stenosarchaea group</taxon>
        <taxon>Halobacteria</taxon>
        <taxon>Halobacteriales</taxon>
        <taxon>Haloferacaceae</taxon>
    </lineage>
</organism>
<dbReference type="InterPro" id="IPR051605">
    <property type="entry name" value="CstA"/>
</dbReference>
<feature type="transmembrane region" description="Helical" evidence="6">
    <location>
        <begin position="162"/>
        <end position="180"/>
    </location>
</feature>
<evidence type="ECO:0000256" key="4">
    <source>
        <dbReference type="ARBA" id="ARBA00022989"/>
    </source>
</evidence>
<evidence type="ECO:0000256" key="1">
    <source>
        <dbReference type="ARBA" id="ARBA00004651"/>
    </source>
</evidence>
<feature type="transmembrane region" description="Helical" evidence="6">
    <location>
        <begin position="6"/>
        <end position="22"/>
    </location>
</feature>
<feature type="transmembrane region" description="Helical" evidence="6">
    <location>
        <begin position="488"/>
        <end position="506"/>
    </location>
</feature>
<gene>
    <name evidence="8" type="ORF">J2753_001292</name>
</gene>
<protein>
    <submittedName>
        <fullName evidence="8">Carbon starvation protein</fullName>
    </submittedName>
</protein>
<evidence type="ECO:0000256" key="3">
    <source>
        <dbReference type="ARBA" id="ARBA00022692"/>
    </source>
</evidence>
<dbReference type="RefSeq" id="WP_209491079.1">
    <property type="nucleotide sequence ID" value="NZ_JAGGLC010000002.1"/>
</dbReference>
<feature type="domain" description="CstA N-terminal" evidence="7">
    <location>
        <begin position="407"/>
        <end position="553"/>
    </location>
</feature>